<keyword evidence="4" id="KW-1185">Reference proteome</keyword>
<feature type="region of interest" description="Disordered" evidence="1">
    <location>
        <begin position="322"/>
        <end position="358"/>
    </location>
</feature>
<feature type="domain" description="DNA ligase D polymerase" evidence="2">
    <location>
        <begin position="47"/>
        <end position="297"/>
    </location>
</feature>
<dbReference type="PANTHER" id="PTHR42705">
    <property type="entry name" value="BIFUNCTIONAL NON-HOMOLOGOUS END JOINING PROTEIN LIGD"/>
    <property type="match status" value="1"/>
</dbReference>
<sequence>MHWPRPLAVLYSAPMGKRSEAVMLEVGGREVRVSSPDKLYFPAAGITKIDLVRYYATVAEHALRGVRDRPVVLKRFVDGISGKPFFQKRAPGKRPSWVESVELAFPSGERVEQIVVREPATLVWMAQLGCIDLNPHAVRTSDLAHPDELRIDLDPCPGVPWDSVRRVALETRAVLEEHGLRGWPKTSGSRGMHVYARLETRWDFVAVRRAALALAREVERRAPGLASSEWWKEKRQGVFLDFNQNLQDRTTAAAYSVRPVPDARVSTPLTWEEVAVCEAEDFTLLTVPLRLAERGDLGAGIDDDAGSLDSLLSLADEQAAAGFEDAPWPPHYKKQAGEPPRVAPSRRRRDTNDKTNVE</sequence>
<organism evidence="3 4">
    <name type="scientific">Haliangium ochraceum (strain DSM 14365 / JCM 11303 / SMP-2)</name>
    <dbReference type="NCBI Taxonomy" id="502025"/>
    <lineage>
        <taxon>Bacteria</taxon>
        <taxon>Pseudomonadati</taxon>
        <taxon>Myxococcota</taxon>
        <taxon>Polyangia</taxon>
        <taxon>Haliangiales</taxon>
        <taxon>Kofleriaceae</taxon>
        <taxon>Haliangium</taxon>
    </lineage>
</organism>
<dbReference type="EMBL" id="CP001804">
    <property type="protein sequence ID" value="ACY19094.1"/>
    <property type="molecule type" value="Genomic_DNA"/>
</dbReference>
<dbReference type="Pfam" id="PF21686">
    <property type="entry name" value="LigD_Prim-Pol"/>
    <property type="match status" value="1"/>
</dbReference>
<dbReference type="STRING" id="502025.Hoch_6628"/>
<evidence type="ECO:0000256" key="1">
    <source>
        <dbReference type="SAM" id="MobiDB-lite"/>
    </source>
</evidence>
<name>D0LRV2_HALO1</name>
<dbReference type="InterPro" id="IPR052171">
    <property type="entry name" value="NHEJ_LigD"/>
</dbReference>
<dbReference type="HOGENOM" id="CLU_008325_1_0_7"/>
<dbReference type="Proteomes" id="UP000001880">
    <property type="component" value="Chromosome"/>
</dbReference>
<proteinExistence type="predicted"/>
<gene>
    <name evidence="3" type="ordered locus">Hoch_6628</name>
</gene>
<dbReference type="InterPro" id="IPR014145">
    <property type="entry name" value="LigD_pol_dom"/>
</dbReference>
<dbReference type="KEGG" id="hoh:Hoch_6628"/>
<dbReference type="AlphaFoldDB" id="D0LRV2"/>
<dbReference type="Gene3D" id="3.90.920.10">
    <property type="entry name" value="DNA primase, PRIM domain"/>
    <property type="match status" value="1"/>
</dbReference>
<accession>D0LRV2</accession>
<protein>
    <submittedName>
        <fullName evidence="3">DNA primase small subunit</fullName>
    </submittedName>
</protein>
<evidence type="ECO:0000313" key="4">
    <source>
        <dbReference type="Proteomes" id="UP000001880"/>
    </source>
</evidence>
<evidence type="ECO:0000259" key="2">
    <source>
        <dbReference type="Pfam" id="PF21686"/>
    </source>
</evidence>
<dbReference type="PANTHER" id="PTHR42705:SF3">
    <property type="entry name" value="ATP-DEPENDENT DNA LIGASE"/>
    <property type="match status" value="1"/>
</dbReference>
<dbReference type="eggNOG" id="COG3285">
    <property type="taxonomic scope" value="Bacteria"/>
</dbReference>
<reference evidence="3 4" key="1">
    <citation type="journal article" date="2010" name="Stand. Genomic Sci.">
        <title>Complete genome sequence of Haliangium ochraceum type strain (SMP-2).</title>
        <authorList>
            <consortium name="US DOE Joint Genome Institute (JGI-PGF)"/>
            <person name="Ivanova N."/>
            <person name="Daum C."/>
            <person name="Lang E."/>
            <person name="Abt B."/>
            <person name="Kopitz M."/>
            <person name="Saunders E."/>
            <person name="Lapidus A."/>
            <person name="Lucas S."/>
            <person name="Glavina Del Rio T."/>
            <person name="Nolan M."/>
            <person name="Tice H."/>
            <person name="Copeland A."/>
            <person name="Cheng J.F."/>
            <person name="Chen F."/>
            <person name="Bruce D."/>
            <person name="Goodwin L."/>
            <person name="Pitluck S."/>
            <person name="Mavromatis K."/>
            <person name="Pati A."/>
            <person name="Mikhailova N."/>
            <person name="Chen A."/>
            <person name="Palaniappan K."/>
            <person name="Land M."/>
            <person name="Hauser L."/>
            <person name="Chang Y.J."/>
            <person name="Jeffries C.D."/>
            <person name="Detter J.C."/>
            <person name="Brettin T."/>
            <person name="Rohde M."/>
            <person name="Goker M."/>
            <person name="Bristow J."/>
            <person name="Markowitz V."/>
            <person name="Eisen J.A."/>
            <person name="Hugenholtz P."/>
            <person name="Kyrpides N.C."/>
            <person name="Klenk H.P."/>
        </authorList>
    </citation>
    <scope>NUCLEOTIDE SEQUENCE [LARGE SCALE GENOMIC DNA]</scope>
    <source>
        <strain evidence="4">DSM 14365 / CIP 107738 / JCM 11303 / AJ 13395 / SMP-2</strain>
    </source>
</reference>
<evidence type="ECO:0000313" key="3">
    <source>
        <dbReference type="EMBL" id="ACY19094.1"/>
    </source>
</evidence>